<dbReference type="Proteomes" id="UP000006039">
    <property type="component" value="Unassembled WGS sequence"/>
</dbReference>
<reference evidence="3" key="5">
    <citation type="submission" date="2018-04" db="UniProtKB">
        <authorList>
            <consortium name="EnsemblFungi"/>
        </authorList>
    </citation>
    <scope>IDENTIFICATION</scope>
    <source>
        <strain evidence="3">R3-111a-1</strain>
    </source>
</reference>
<evidence type="ECO:0000256" key="1">
    <source>
        <dbReference type="SAM" id="MobiDB-lite"/>
    </source>
</evidence>
<evidence type="ECO:0000313" key="4">
    <source>
        <dbReference type="Proteomes" id="UP000006039"/>
    </source>
</evidence>
<organism evidence="2">
    <name type="scientific">Gaeumannomyces tritici (strain R3-111a-1)</name>
    <name type="common">Wheat and barley take-all root rot fungus</name>
    <name type="synonym">Gaeumannomyces graminis var. tritici</name>
    <dbReference type="NCBI Taxonomy" id="644352"/>
    <lineage>
        <taxon>Eukaryota</taxon>
        <taxon>Fungi</taxon>
        <taxon>Dikarya</taxon>
        <taxon>Ascomycota</taxon>
        <taxon>Pezizomycotina</taxon>
        <taxon>Sordariomycetes</taxon>
        <taxon>Sordariomycetidae</taxon>
        <taxon>Magnaporthales</taxon>
        <taxon>Magnaporthaceae</taxon>
        <taxon>Gaeumannomyces</taxon>
    </lineage>
</organism>
<evidence type="ECO:0000313" key="3">
    <source>
        <dbReference type="EnsemblFungi" id="EJT76772"/>
    </source>
</evidence>
<keyword evidence="4" id="KW-1185">Reference proteome</keyword>
<reference evidence="2" key="3">
    <citation type="submission" date="2010-09" db="EMBL/GenBank/DDBJ databases">
        <title>Annotation of Gaeumannomyces graminis var. tritici R3-111a-1.</title>
        <authorList>
            <consortium name="The Broad Institute Genome Sequencing Platform"/>
            <person name="Ma L.-J."/>
            <person name="Dead R."/>
            <person name="Young S.K."/>
            <person name="Zeng Q."/>
            <person name="Gargeya S."/>
            <person name="Fitzgerald M."/>
            <person name="Haas B."/>
            <person name="Abouelleil A."/>
            <person name="Alvarado L."/>
            <person name="Arachchi H.M."/>
            <person name="Berlin A."/>
            <person name="Brown A."/>
            <person name="Chapman S.B."/>
            <person name="Chen Z."/>
            <person name="Dunbar C."/>
            <person name="Freedman E."/>
            <person name="Gearin G."/>
            <person name="Gellesch M."/>
            <person name="Goldberg J."/>
            <person name="Griggs A."/>
            <person name="Gujja S."/>
            <person name="Heiman D."/>
            <person name="Howarth C."/>
            <person name="Larson L."/>
            <person name="Lui A."/>
            <person name="MacDonald P.J.P."/>
            <person name="Mehta T."/>
            <person name="Montmayeur A."/>
            <person name="Murphy C."/>
            <person name="Neiman D."/>
            <person name="Pearson M."/>
            <person name="Priest M."/>
            <person name="Roberts A."/>
            <person name="Saif S."/>
            <person name="Shea T."/>
            <person name="Shenoy N."/>
            <person name="Sisk P."/>
            <person name="Stolte C."/>
            <person name="Sykes S."/>
            <person name="Yandava C."/>
            <person name="Wortman J."/>
            <person name="Nusbaum C."/>
            <person name="Birren B."/>
        </authorList>
    </citation>
    <scope>NUCLEOTIDE SEQUENCE</scope>
    <source>
        <strain evidence="2">R3-111a-1</strain>
    </source>
</reference>
<dbReference type="EMBL" id="GL385397">
    <property type="protein sequence ID" value="EJT76772.1"/>
    <property type="molecule type" value="Genomic_DNA"/>
</dbReference>
<evidence type="ECO:0000313" key="2">
    <source>
        <dbReference type="EMBL" id="EJT76772.1"/>
    </source>
</evidence>
<dbReference type="RefSeq" id="XP_009222772.1">
    <property type="nucleotide sequence ID" value="XM_009224508.1"/>
</dbReference>
<gene>
    <name evidence="3" type="primary">20347145</name>
    <name evidence="2" type="ORF">GGTG_06687</name>
</gene>
<proteinExistence type="predicted"/>
<feature type="region of interest" description="Disordered" evidence="1">
    <location>
        <begin position="1"/>
        <end position="50"/>
    </location>
</feature>
<sequence>MKARRTRRHHPATAGRDGKRRVSDLLGQGRRVGQVGNAQQKTDGGPSYQLRPHGACLRPFQDPSLVSMRSIILLPRLNVKGKGFPTSVAWQNEFENTRTQAVGLKGNQPRHDPLTLFIINIFIGVHTGPEESFNGLETKAKKLKFHMQEPGIICLSIHGGNGDFWQGRYHV</sequence>
<feature type="compositionally biased region" description="Basic residues" evidence="1">
    <location>
        <begin position="1"/>
        <end position="11"/>
    </location>
</feature>
<dbReference type="AlphaFoldDB" id="J3NZI9"/>
<reference evidence="3" key="4">
    <citation type="journal article" date="2015" name="G3 (Bethesda)">
        <title>Genome sequences of three phytopathogenic species of the Magnaporthaceae family of fungi.</title>
        <authorList>
            <person name="Okagaki L.H."/>
            <person name="Nunes C.C."/>
            <person name="Sailsbery J."/>
            <person name="Clay B."/>
            <person name="Brown D."/>
            <person name="John T."/>
            <person name="Oh Y."/>
            <person name="Young N."/>
            <person name="Fitzgerald M."/>
            <person name="Haas B.J."/>
            <person name="Zeng Q."/>
            <person name="Young S."/>
            <person name="Adiconis X."/>
            <person name="Fan L."/>
            <person name="Levin J.Z."/>
            <person name="Mitchell T.K."/>
            <person name="Okubara P.A."/>
            <person name="Farman M.L."/>
            <person name="Kohn L.M."/>
            <person name="Birren B."/>
            <person name="Ma L.-J."/>
            <person name="Dean R.A."/>
        </authorList>
    </citation>
    <scope>NUCLEOTIDE SEQUENCE</scope>
    <source>
        <strain evidence="3">R3-111a-1</strain>
    </source>
</reference>
<dbReference type="HOGENOM" id="CLU_1562962_0_0_1"/>
<protein>
    <submittedName>
        <fullName evidence="2 3">Uncharacterized protein</fullName>
    </submittedName>
</protein>
<reference evidence="4" key="1">
    <citation type="submission" date="2010-07" db="EMBL/GenBank/DDBJ databases">
        <title>The genome sequence of Gaeumannomyces graminis var. tritici strain R3-111a-1.</title>
        <authorList>
            <consortium name="The Broad Institute Genome Sequencing Platform"/>
            <person name="Ma L.-J."/>
            <person name="Dead R."/>
            <person name="Young S."/>
            <person name="Zeng Q."/>
            <person name="Koehrsen M."/>
            <person name="Alvarado L."/>
            <person name="Berlin A."/>
            <person name="Chapman S.B."/>
            <person name="Chen Z."/>
            <person name="Freedman E."/>
            <person name="Gellesch M."/>
            <person name="Goldberg J."/>
            <person name="Griggs A."/>
            <person name="Gujja S."/>
            <person name="Heilman E.R."/>
            <person name="Heiman D."/>
            <person name="Hepburn T."/>
            <person name="Howarth C."/>
            <person name="Jen D."/>
            <person name="Larson L."/>
            <person name="Mehta T."/>
            <person name="Neiman D."/>
            <person name="Pearson M."/>
            <person name="Roberts A."/>
            <person name="Saif S."/>
            <person name="Shea T."/>
            <person name="Shenoy N."/>
            <person name="Sisk P."/>
            <person name="Stolte C."/>
            <person name="Sykes S."/>
            <person name="Walk T."/>
            <person name="White J."/>
            <person name="Yandava C."/>
            <person name="Haas B."/>
            <person name="Nusbaum C."/>
            <person name="Birren B."/>
        </authorList>
    </citation>
    <scope>NUCLEOTIDE SEQUENCE [LARGE SCALE GENOMIC DNA]</scope>
    <source>
        <strain evidence="4">R3-111a-1</strain>
    </source>
</reference>
<dbReference type="VEuPathDB" id="FungiDB:GGTG_06687"/>
<name>J3NZI9_GAET3</name>
<reference evidence="2" key="2">
    <citation type="submission" date="2010-07" db="EMBL/GenBank/DDBJ databases">
        <authorList>
            <consortium name="The Broad Institute Genome Sequencing Platform"/>
            <consortium name="Broad Institute Genome Sequencing Center for Infectious Disease"/>
            <person name="Ma L.-J."/>
            <person name="Dead R."/>
            <person name="Young S."/>
            <person name="Zeng Q."/>
            <person name="Koehrsen M."/>
            <person name="Alvarado L."/>
            <person name="Berlin A."/>
            <person name="Chapman S.B."/>
            <person name="Chen Z."/>
            <person name="Freedman E."/>
            <person name="Gellesch M."/>
            <person name="Goldberg J."/>
            <person name="Griggs A."/>
            <person name="Gujja S."/>
            <person name="Heilman E.R."/>
            <person name="Heiman D."/>
            <person name="Hepburn T."/>
            <person name="Howarth C."/>
            <person name="Jen D."/>
            <person name="Larson L."/>
            <person name="Mehta T."/>
            <person name="Neiman D."/>
            <person name="Pearson M."/>
            <person name="Roberts A."/>
            <person name="Saif S."/>
            <person name="Shea T."/>
            <person name="Shenoy N."/>
            <person name="Sisk P."/>
            <person name="Stolte C."/>
            <person name="Sykes S."/>
            <person name="Walk T."/>
            <person name="White J."/>
            <person name="Yandava C."/>
            <person name="Haas B."/>
            <person name="Nusbaum C."/>
            <person name="Birren B."/>
        </authorList>
    </citation>
    <scope>NUCLEOTIDE SEQUENCE</scope>
    <source>
        <strain evidence="2">R3-111a-1</strain>
    </source>
</reference>
<dbReference type="EnsemblFungi" id="EJT76772">
    <property type="protein sequence ID" value="EJT76772"/>
    <property type="gene ID" value="GGTG_06687"/>
</dbReference>
<accession>J3NZI9</accession>
<dbReference type="GeneID" id="20347145"/>